<evidence type="ECO:0000256" key="1">
    <source>
        <dbReference type="SAM" id="SignalP"/>
    </source>
</evidence>
<keyword evidence="3" id="KW-1185">Reference proteome</keyword>
<dbReference type="EMBL" id="BAAAFD010000008">
    <property type="protein sequence ID" value="GAA0858260.1"/>
    <property type="molecule type" value="Genomic_DNA"/>
</dbReference>
<evidence type="ECO:0000313" key="2">
    <source>
        <dbReference type="EMBL" id="GAA0858260.1"/>
    </source>
</evidence>
<accession>A0ABN1LNA3</accession>
<keyword evidence="1" id="KW-0732">Signal</keyword>
<organism evidence="2 3">
    <name type="scientific">Aliiglaciecola litoralis</name>
    <dbReference type="NCBI Taxonomy" id="582857"/>
    <lineage>
        <taxon>Bacteria</taxon>
        <taxon>Pseudomonadati</taxon>
        <taxon>Pseudomonadota</taxon>
        <taxon>Gammaproteobacteria</taxon>
        <taxon>Alteromonadales</taxon>
        <taxon>Alteromonadaceae</taxon>
        <taxon>Aliiglaciecola</taxon>
    </lineage>
</organism>
<proteinExistence type="predicted"/>
<sequence>MKTTIALGLVLLLTNNTAVYANDNPIDLTVISANIQQGLLENLADITNETRFVDSDVLLADIFTATHSEDHQVQLDKGENSPALIIAD</sequence>
<reference evidence="2 3" key="1">
    <citation type="journal article" date="2019" name="Int. J. Syst. Evol. Microbiol.">
        <title>The Global Catalogue of Microorganisms (GCM) 10K type strain sequencing project: providing services to taxonomists for standard genome sequencing and annotation.</title>
        <authorList>
            <consortium name="The Broad Institute Genomics Platform"/>
            <consortium name="The Broad Institute Genome Sequencing Center for Infectious Disease"/>
            <person name="Wu L."/>
            <person name="Ma J."/>
        </authorList>
    </citation>
    <scope>NUCLEOTIDE SEQUENCE [LARGE SCALE GENOMIC DNA]</scope>
    <source>
        <strain evidence="2 3">JCM 15896</strain>
    </source>
</reference>
<name>A0ABN1LNA3_9ALTE</name>
<dbReference type="RefSeq" id="WP_343860864.1">
    <property type="nucleotide sequence ID" value="NZ_BAAAFD010000008.1"/>
</dbReference>
<gene>
    <name evidence="2" type="ORF">GCM10009114_27210</name>
</gene>
<protein>
    <submittedName>
        <fullName evidence="2">Uncharacterized protein</fullName>
    </submittedName>
</protein>
<dbReference type="Proteomes" id="UP001500359">
    <property type="component" value="Unassembled WGS sequence"/>
</dbReference>
<feature type="signal peptide" evidence="1">
    <location>
        <begin position="1"/>
        <end position="21"/>
    </location>
</feature>
<comment type="caution">
    <text evidence="2">The sequence shown here is derived from an EMBL/GenBank/DDBJ whole genome shotgun (WGS) entry which is preliminary data.</text>
</comment>
<evidence type="ECO:0000313" key="3">
    <source>
        <dbReference type="Proteomes" id="UP001500359"/>
    </source>
</evidence>
<feature type="chain" id="PRO_5046219973" evidence="1">
    <location>
        <begin position="22"/>
        <end position="88"/>
    </location>
</feature>